<proteinExistence type="predicted"/>
<feature type="domain" description="Transcription regulator HTH AraC- type ligand binding" evidence="1">
    <location>
        <begin position="19"/>
        <end position="169"/>
    </location>
</feature>
<sequence>MKTVFSTEHIHPRERFAFWHDVARKDVVDHESTPVCRNTFHAELRAGSVGDIGLVSFQNSDMAVSHTRRHIAHANIDELFICRQSGGQIALEQDGRNVVLEAGDITLNDPALPYGARFSKGSEVLMLKIPRQLLKARLGKAREMTARAIKPGTTETGLLSATLAMLPQHTDD</sequence>
<dbReference type="InterPro" id="IPR035418">
    <property type="entry name" value="AraC-bd_2"/>
</dbReference>
<organism evidence="2 3">
    <name type="scientific">Methylobacterium pseudosasicola</name>
    <dbReference type="NCBI Taxonomy" id="582667"/>
    <lineage>
        <taxon>Bacteria</taxon>
        <taxon>Pseudomonadati</taxon>
        <taxon>Pseudomonadota</taxon>
        <taxon>Alphaproteobacteria</taxon>
        <taxon>Hyphomicrobiales</taxon>
        <taxon>Methylobacteriaceae</taxon>
        <taxon>Methylobacterium</taxon>
    </lineage>
</organism>
<accession>A0A1I4VDH7</accession>
<reference evidence="3" key="1">
    <citation type="submission" date="2016-10" db="EMBL/GenBank/DDBJ databases">
        <authorList>
            <person name="Varghese N."/>
            <person name="Submissions S."/>
        </authorList>
    </citation>
    <scope>NUCLEOTIDE SEQUENCE [LARGE SCALE GENOMIC DNA]</scope>
    <source>
        <strain evidence="3">BL36</strain>
    </source>
</reference>
<dbReference type="EMBL" id="FOTK01000095">
    <property type="protein sequence ID" value="SFM99140.1"/>
    <property type="molecule type" value="Genomic_DNA"/>
</dbReference>
<dbReference type="Pfam" id="PF14525">
    <property type="entry name" value="AraC_binding_2"/>
    <property type="match status" value="1"/>
</dbReference>
<evidence type="ECO:0000259" key="1">
    <source>
        <dbReference type="Pfam" id="PF14525"/>
    </source>
</evidence>
<name>A0A1I4VDH7_9HYPH</name>
<dbReference type="STRING" id="582667.SAMN05192568_10954"/>
<evidence type="ECO:0000313" key="2">
    <source>
        <dbReference type="EMBL" id="SFM99140.1"/>
    </source>
</evidence>
<dbReference type="AlphaFoldDB" id="A0A1I4VDH7"/>
<evidence type="ECO:0000313" key="3">
    <source>
        <dbReference type="Proteomes" id="UP000199048"/>
    </source>
</evidence>
<keyword evidence="3" id="KW-1185">Reference proteome</keyword>
<dbReference type="RefSeq" id="WP_167367910.1">
    <property type="nucleotide sequence ID" value="NZ_FOTK01000095.1"/>
</dbReference>
<protein>
    <submittedName>
        <fullName evidence="2">AraC-binding-like domain-containing protein</fullName>
    </submittedName>
</protein>
<gene>
    <name evidence="2" type="ORF">SAMN05192568_10954</name>
</gene>
<dbReference type="Proteomes" id="UP000199048">
    <property type="component" value="Unassembled WGS sequence"/>
</dbReference>